<dbReference type="KEGG" id="bgv:CAL12_03145"/>
<evidence type="ECO:0000256" key="2">
    <source>
        <dbReference type="ARBA" id="ARBA00023125"/>
    </source>
</evidence>
<dbReference type="SUPFAM" id="SSF46785">
    <property type="entry name" value="Winged helix' DNA-binding domain"/>
    <property type="match status" value="1"/>
</dbReference>
<dbReference type="PROSITE" id="PS50949">
    <property type="entry name" value="HTH_GNTR"/>
    <property type="match status" value="1"/>
</dbReference>
<dbReference type="SUPFAM" id="SSF48008">
    <property type="entry name" value="GntR ligand-binding domain-like"/>
    <property type="match status" value="1"/>
</dbReference>
<gene>
    <name evidence="5" type="ORF">CAL12_03145</name>
</gene>
<dbReference type="PRINTS" id="PR00035">
    <property type="entry name" value="HTHGNTR"/>
</dbReference>
<dbReference type="SMART" id="SM00345">
    <property type="entry name" value="HTH_GNTR"/>
    <property type="match status" value="1"/>
</dbReference>
<dbReference type="InterPro" id="IPR036388">
    <property type="entry name" value="WH-like_DNA-bd_sf"/>
</dbReference>
<evidence type="ECO:0000256" key="3">
    <source>
        <dbReference type="ARBA" id="ARBA00023163"/>
    </source>
</evidence>
<dbReference type="InterPro" id="IPR000485">
    <property type="entry name" value="AsnC-type_HTH_dom"/>
</dbReference>
<dbReference type="Proteomes" id="UP000194151">
    <property type="component" value="Chromosome"/>
</dbReference>
<protein>
    <submittedName>
        <fullName evidence="5">GntR family transcriptional regulator</fullName>
    </submittedName>
</protein>
<keyword evidence="6" id="KW-1185">Reference proteome</keyword>
<dbReference type="InterPro" id="IPR008920">
    <property type="entry name" value="TF_FadR/GntR_C"/>
</dbReference>
<accession>A0A1W6YFR4</accession>
<dbReference type="PANTHER" id="PTHR43537">
    <property type="entry name" value="TRANSCRIPTIONAL REGULATOR, GNTR FAMILY"/>
    <property type="match status" value="1"/>
</dbReference>
<dbReference type="Pfam" id="PF00392">
    <property type="entry name" value="GntR"/>
    <property type="match status" value="1"/>
</dbReference>
<dbReference type="RefSeq" id="WP_086063149.1">
    <property type="nucleotide sequence ID" value="NZ_CP021108.1"/>
</dbReference>
<keyword evidence="1" id="KW-0805">Transcription regulation</keyword>
<dbReference type="PANTHER" id="PTHR43537:SF24">
    <property type="entry name" value="GLUCONATE OPERON TRANSCRIPTIONAL REPRESSOR"/>
    <property type="match status" value="1"/>
</dbReference>
<dbReference type="EMBL" id="CP021108">
    <property type="protein sequence ID" value="ARP79917.1"/>
    <property type="molecule type" value="Genomic_DNA"/>
</dbReference>
<dbReference type="OrthoDB" id="9799812at2"/>
<dbReference type="Pfam" id="PF07729">
    <property type="entry name" value="FCD"/>
    <property type="match status" value="1"/>
</dbReference>
<feature type="domain" description="HTH gntR-type" evidence="4">
    <location>
        <begin position="19"/>
        <end position="86"/>
    </location>
</feature>
<name>A0A1W6YFR4_9BORD</name>
<dbReference type="STRING" id="1416806.CAL12_03145"/>
<reference evidence="5 6" key="1">
    <citation type="submission" date="2017-05" db="EMBL/GenBank/DDBJ databases">
        <title>Complete and WGS of Bordetella genogroups.</title>
        <authorList>
            <person name="Spilker T."/>
            <person name="LiPuma J."/>
        </authorList>
    </citation>
    <scope>NUCLEOTIDE SEQUENCE [LARGE SCALE GENOMIC DNA]</scope>
    <source>
        <strain evidence="5 6">AU19157</strain>
    </source>
</reference>
<organism evidence="5 6">
    <name type="scientific">Bordetella genomosp. 8</name>
    <dbReference type="NCBI Taxonomy" id="1416806"/>
    <lineage>
        <taxon>Bacteria</taxon>
        <taxon>Pseudomonadati</taxon>
        <taxon>Pseudomonadota</taxon>
        <taxon>Betaproteobacteria</taxon>
        <taxon>Burkholderiales</taxon>
        <taxon>Alcaligenaceae</taxon>
        <taxon>Bordetella</taxon>
    </lineage>
</organism>
<keyword evidence="2" id="KW-0238">DNA-binding</keyword>
<sequence>MKTATLPDNDNGFAAIEATDLVAEVEAQLIHAIAEGRLPPGARIIEADLARRMGISRAPVREAARRLERQGIVVARPRHGFMVRTITAHEIDDLYQVRLHMELQAVELACKNADDAGMQRLQAALARMVAEADTTPQTQRVMRDLEFHTLICELSGNGYLLRLFMNMRTELRMIMALIELAYQDPRRVAETHQPIVDCLRRRDVVAVSAAMRLHLEDARLHVRALYQEKHGIPA</sequence>
<evidence type="ECO:0000259" key="4">
    <source>
        <dbReference type="PROSITE" id="PS50949"/>
    </source>
</evidence>
<dbReference type="PRINTS" id="PR00033">
    <property type="entry name" value="HTHASNC"/>
</dbReference>
<dbReference type="AlphaFoldDB" id="A0A1W6YFR4"/>
<proteinExistence type="predicted"/>
<dbReference type="Gene3D" id="1.10.10.10">
    <property type="entry name" value="Winged helix-like DNA-binding domain superfamily/Winged helix DNA-binding domain"/>
    <property type="match status" value="1"/>
</dbReference>
<dbReference type="InterPro" id="IPR000524">
    <property type="entry name" value="Tscrpt_reg_HTH_GntR"/>
</dbReference>
<dbReference type="GO" id="GO:0003700">
    <property type="term" value="F:DNA-binding transcription factor activity"/>
    <property type="evidence" value="ECO:0007669"/>
    <property type="project" value="InterPro"/>
</dbReference>
<dbReference type="SMART" id="SM00895">
    <property type="entry name" value="FCD"/>
    <property type="match status" value="1"/>
</dbReference>
<dbReference type="CDD" id="cd07377">
    <property type="entry name" value="WHTH_GntR"/>
    <property type="match status" value="1"/>
</dbReference>
<dbReference type="InterPro" id="IPR011711">
    <property type="entry name" value="GntR_C"/>
</dbReference>
<dbReference type="InterPro" id="IPR036390">
    <property type="entry name" value="WH_DNA-bd_sf"/>
</dbReference>
<evidence type="ECO:0000256" key="1">
    <source>
        <dbReference type="ARBA" id="ARBA00023015"/>
    </source>
</evidence>
<evidence type="ECO:0000313" key="5">
    <source>
        <dbReference type="EMBL" id="ARP79917.1"/>
    </source>
</evidence>
<keyword evidence="3" id="KW-0804">Transcription</keyword>
<evidence type="ECO:0000313" key="6">
    <source>
        <dbReference type="Proteomes" id="UP000194151"/>
    </source>
</evidence>
<dbReference type="GO" id="GO:0043565">
    <property type="term" value="F:sequence-specific DNA binding"/>
    <property type="evidence" value="ECO:0007669"/>
    <property type="project" value="InterPro"/>
</dbReference>
<dbReference type="Gene3D" id="1.20.120.530">
    <property type="entry name" value="GntR ligand-binding domain-like"/>
    <property type="match status" value="1"/>
</dbReference>